<keyword evidence="2" id="KW-1133">Transmembrane helix</keyword>
<proteinExistence type="predicted"/>
<dbReference type="EMBL" id="CAICTM010000010">
    <property type="protein sequence ID" value="CAB9496828.1"/>
    <property type="molecule type" value="Genomic_DNA"/>
</dbReference>
<feature type="transmembrane region" description="Helical" evidence="2">
    <location>
        <begin position="254"/>
        <end position="277"/>
    </location>
</feature>
<feature type="compositionally biased region" description="Polar residues" evidence="1">
    <location>
        <begin position="172"/>
        <end position="188"/>
    </location>
</feature>
<accession>A0A9N8H4L4</accession>
<keyword evidence="4" id="KW-1185">Reference proteome</keyword>
<name>A0A9N8H4L4_9STRA</name>
<sequence length="796" mass="83376">MRERFDPPADPPMGSEDATRLEREEEKTEEIAPPSNTATQGHDQNGQGDGGNGNRYPDWMSPSMAYLKGPAIGPADPTLVGQATTGATPPPSPSPAAAAIPGAQPIGPARDSNPNPNQALQPRRSHELSPSMAYLKGPAVNDVGPEARQQQAPPSPAQAIPGAQPVAGPPRHSNSNSDARQSRTSGQPSATYTSTASRATTSTQSNNAPVVASDDPPLLEARLVTSSMLIKEESQATAPSGMAWYIPTTAGSKWLCFGFACLIAIVTVVVILCVGGVCRAGDGPTPAPVATTTSGTNAGTFGGSTPTTTGDPAAPGTPATAMPTMAATPAVTSVAPTSESSTTAEMPSMESTNPPVLVIDVASSTPTSEPVAILTTPPPNTPQPSSQPAASNIVYRARYFGRFQHVLSPGCQAPNPTVTLYCGGQIENVRTTNPDIRCAAANNFTLSDGRNAVVCEPLCAGAACESVFVSTRTLGAEPIGGIFFECTGRIPLDVFGGLGITGNTRTPGSCNGTDPNSHNLRLVQLGLSCPVEGAEAEYVFDNLYVECGPGNMPIQLYGNYTCHYGRTCGSSPCEVSFDQQLLINADPNRFEHCIIASDESPVPEIPEPEIPPRPDGIYTARFNMVWHFLADMSVCIGSEAEIRATCTNGNITILSQEADKCAQVSSSAVVCNGNPAMVEGMVEYQCSSFNELPDSTAEFATGTTNCFSSSVEQIVEHILQLGIFCGDQFVYEDIFLECGAGDDFDIIASEGFSCLESVTIPPEPGAGTYTIPAVFIETDYRWHRLASDICFDFEPN</sequence>
<feature type="compositionally biased region" description="Low complexity" evidence="1">
    <location>
        <begin position="189"/>
        <end position="205"/>
    </location>
</feature>
<evidence type="ECO:0000313" key="4">
    <source>
        <dbReference type="Proteomes" id="UP001153069"/>
    </source>
</evidence>
<feature type="compositionally biased region" description="Low complexity" evidence="1">
    <location>
        <begin position="303"/>
        <end position="337"/>
    </location>
</feature>
<evidence type="ECO:0000256" key="2">
    <source>
        <dbReference type="SAM" id="Phobius"/>
    </source>
</evidence>
<evidence type="ECO:0000313" key="3">
    <source>
        <dbReference type="EMBL" id="CAB9496828.1"/>
    </source>
</evidence>
<keyword evidence="2" id="KW-0812">Transmembrane</keyword>
<feature type="compositionally biased region" description="Low complexity" evidence="1">
    <location>
        <begin position="95"/>
        <end position="109"/>
    </location>
</feature>
<comment type="caution">
    <text evidence="3">The sequence shown here is derived from an EMBL/GenBank/DDBJ whole genome shotgun (WGS) entry which is preliminary data.</text>
</comment>
<organism evidence="3 4">
    <name type="scientific">Seminavis robusta</name>
    <dbReference type="NCBI Taxonomy" id="568900"/>
    <lineage>
        <taxon>Eukaryota</taxon>
        <taxon>Sar</taxon>
        <taxon>Stramenopiles</taxon>
        <taxon>Ochrophyta</taxon>
        <taxon>Bacillariophyta</taxon>
        <taxon>Bacillariophyceae</taxon>
        <taxon>Bacillariophycidae</taxon>
        <taxon>Naviculales</taxon>
        <taxon>Naviculaceae</taxon>
        <taxon>Seminavis</taxon>
    </lineage>
</organism>
<feature type="compositionally biased region" description="Polar residues" evidence="1">
    <location>
        <begin position="338"/>
        <end position="352"/>
    </location>
</feature>
<gene>
    <name evidence="3" type="ORF">SEMRO_10_G007940.1</name>
</gene>
<feature type="region of interest" description="Disordered" evidence="1">
    <location>
        <begin position="1"/>
        <end position="214"/>
    </location>
</feature>
<evidence type="ECO:0000256" key="1">
    <source>
        <dbReference type="SAM" id="MobiDB-lite"/>
    </source>
</evidence>
<keyword evidence="2" id="KW-0472">Membrane</keyword>
<dbReference type="Proteomes" id="UP001153069">
    <property type="component" value="Unassembled WGS sequence"/>
</dbReference>
<feature type="region of interest" description="Disordered" evidence="1">
    <location>
        <begin position="287"/>
        <end position="352"/>
    </location>
</feature>
<protein>
    <submittedName>
        <fullName evidence="3">Uncharacterized protein</fullName>
    </submittedName>
</protein>
<dbReference type="AlphaFoldDB" id="A0A9N8H4L4"/>
<feature type="compositionally biased region" description="Low complexity" evidence="1">
    <location>
        <begin position="147"/>
        <end position="165"/>
    </location>
</feature>
<reference evidence="3" key="1">
    <citation type="submission" date="2020-06" db="EMBL/GenBank/DDBJ databases">
        <authorList>
            <consortium name="Plant Systems Biology data submission"/>
        </authorList>
    </citation>
    <scope>NUCLEOTIDE SEQUENCE</scope>
    <source>
        <strain evidence="3">D6</strain>
    </source>
</reference>
<feature type="compositionally biased region" description="Basic and acidic residues" evidence="1">
    <location>
        <begin position="17"/>
        <end position="30"/>
    </location>
</feature>